<evidence type="ECO:0000313" key="3">
    <source>
        <dbReference type="EMBL" id="CAF3731535.1"/>
    </source>
</evidence>
<dbReference type="EMBL" id="CAJOBA010005051">
    <property type="protein sequence ID" value="CAF3731535.1"/>
    <property type="molecule type" value="Genomic_DNA"/>
</dbReference>
<dbReference type="AlphaFoldDB" id="A0A816FYP2"/>
<keyword evidence="5" id="KW-1185">Reference proteome</keyword>
<gene>
    <name evidence="2" type="ORF">GPM918_LOCUS46216</name>
    <name evidence="1" type="ORF">OVA965_LOCUS12515</name>
    <name evidence="4" type="ORF">SRO942_LOCUS49897</name>
    <name evidence="3" type="ORF">TMI583_LOCUS12519</name>
</gene>
<evidence type="ECO:0000313" key="5">
    <source>
        <dbReference type="Proteomes" id="UP000663829"/>
    </source>
</evidence>
<evidence type="ECO:0000313" key="4">
    <source>
        <dbReference type="EMBL" id="CAF4632573.1"/>
    </source>
</evidence>
<accession>A0A816FYP2</accession>
<dbReference type="EMBL" id="CAJOBC010137051">
    <property type="protein sequence ID" value="CAF4632573.1"/>
    <property type="molecule type" value="Genomic_DNA"/>
</dbReference>
<dbReference type="Proteomes" id="UP000677228">
    <property type="component" value="Unassembled WGS sequence"/>
</dbReference>
<evidence type="ECO:0000313" key="1">
    <source>
        <dbReference type="EMBL" id="CAF0958610.1"/>
    </source>
</evidence>
<proteinExistence type="predicted"/>
<sequence>MMTYLNCGVLYFKTLDDVSSIKVGLLSISACNSNILIRGGCLVPTIIEYAGVGDEDEDERVCSVLIVAVFIPLFTMLGGIEEENA</sequence>
<dbReference type="EMBL" id="CAJNOK010005046">
    <property type="protein sequence ID" value="CAF0958610.1"/>
    <property type="molecule type" value="Genomic_DNA"/>
</dbReference>
<comment type="caution">
    <text evidence="2">The sequence shown here is derived from an EMBL/GenBank/DDBJ whole genome shotgun (WGS) entry which is preliminary data.</text>
</comment>
<dbReference type="Proteomes" id="UP000681722">
    <property type="component" value="Unassembled WGS sequence"/>
</dbReference>
<name>A0A816FYP2_9BILA</name>
<organism evidence="2 5">
    <name type="scientific">Didymodactylos carnosus</name>
    <dbReference type="NCBI Taxonomy" id="1234261"/>
    <lineage>
        <taxon>Eukaryota</taxon>
        <taxon>Metazoa</taxon>
        <taxon>Spiralia</taxon>
        <taxon>Gnathifera</taxon>
        <taxon>Rotifera</taxon>
        <taxon>Eurotatoria</taxon>
        <taxon>Bdelloidea</taxon>
        <taxon>Philodinida</taxon>
        <taxon>Philodinidae</taxon>
        <taxon>Didymodactylos</taxon>
    </lineage>
</organism>
<evidence type="ECO:0000313" key="2">
    <source>
        <dbReference type="EMBL" id="CAF1667885.1"/>
    </source>
</evidence>
<dbReference type="Proteomes" id="UP000682733">
    <property type="component" value="Unassembled WGS sequence"/>
</dbReference>
<reference evidence="2" key="1">
    <citation type="submission" date="2021-02" db="EMBL/GenBank/DDBJ databases">
        <authorList>
            <person name="Nowell W R."/>
        </authorList>
    </citation>
    <scope>NUCLEOTIDE SEQUENCE</scope>
</reference>
<protein>
    <submittedName>
        <fullName evidence="2">Uncharacterized protein</fullName>
    </submittedName>
</protein>
<dbReference type="Proteomes" id="UP000663829">
    <property type="component" value="Unassembled WGS sequence"/>
</dbReference>
<dbReference type="EMBL" id="CAJNOQ010059323">
    <property type="protein sequence ID" value="CAF1667885.1"/>
    <property type="molecule type" value="Genomic_DNA"/>
</dbReference>